<dbReference type="PANTHER" id="PTHR15853">
    <property type="entry name" value="THIOREDOXIN-RELATED"/>
    <property type="match status" value="1"/>
</dbReference>
<evidence type="ECO:0000313" key="8">
    <source>
        <dbReference type="EMBL" id="KAL0269278.1"/>
    </source>
</evidence>
<comment type="caution">
    <text evidence="8">The sequence shown here is derived from an EMBL/GenBank/DDBJ whole genome shotgun (WGS) entry which is preliminary data.</text>
</comment>
<feature type="transmembrane region" description="Helical" evidence="6">
    <location>
        <begin position="91"/>
        <end position="116"/>
    </location>
</feature>
<dbReference type="InterPro" id="IPR037463">
    <property type="entry name" value="TMX2_thioredoxin_dom"/>
</dbReference>
<protein>
    <recommendedName>
        <fullName evidence="7">Thioredoxin domain-containing protein</fullName>
    </recommendedName>
</protein>
<evidence type="ECO:0000256" key="4">
    <source>
        <dbReference type="ARBA" id="ARBA00022989"/>
    </source>
</evidence>
<keyword evidence="4 6" id="KW-1133">Transmembrane helix</keyword>
<accession>A0AAW2HHV1</accession>
<reference evidence="8" key="1">
    <citation type="journal article" date="2024" name="Gigascience">
        <title>Chromosome-level genome of the poultry shaft louse Menopon gallinae provides insight into the host-switching and adaptive evolution of parasitic lice.</title>
        <authorList>
            <person name="Xu Y."/>
            <person name="Ma L."/>
            <person name="Liu S."/>
            <person name="Liang Y."/>
            <person name="Liu Q."/>
            <person name="He Z."/>
            <person name="Tian L."/>
            <person name="Duan Y."/>
            <person name="Cai W."/>
            <person name="Li H."/>
            <person name="Song F."/>
        </authorList>
    </citation>
    <scope>NUCLEOTIDE SEQUENCE</scope>
    <source>
        <strain evidence="8">Cailab_2023a</strain>
    </source>
</reference>
<name>A0AAW2HHV1_9NEOP</name>
<dbReference type="GO" id="GO:0015036">
    <property type="term" value="F:disulfide oxidoreductase activity"/>
    <property type="evidence" value="ECO:0007669"/>
    <property type="project" value="TreeGrafter"/>
</dbReference>
<dbReference type="EMBL" id="JARGDH010000004">
    <property type="protein sequence ID" value="KAL0269278.1"/>
    <property type="molecule type" value="Genomic_DNA"/>
</dbReference>
<dbReference type="GO" id="GO:0016020">
    <property type="term" value="C:membrane"/>
    <property type="evidence" value="ECO:0007669"/>
    <property type="project" value="UniProtKB-SubCell"/>
</dbReference>
<gene>
    <name evidence="8" type="ORF">PYX00_007073</name>
</gene>
<dbReference type="Gene3D" id="3.40.30.10">
    <property type="entry name" value="Glutaredoxin"/>
    <property type="match status" value="1"/>
</dbReference>
<feature type="domain" description="Thioredoxin" evidence="7">
    <location>
        <begin position="107"/>
        <end position="256"/>
    </location>
</feature>
<dbReference type="PANTHER" id="PTHR15853:SF0">
    <property type="entry name" value="THIOREDOXIN-RELATED TRANSMEMBRANE PROTEIN 2"/>
    <property type="match status" value="1"/>
</dbReference>
<proteinExistence type="predicted"/>
<keyword evidence="5 6" id="KW-0472">Membrane</keyword>
<dbReference type="AlphaFoldDB" id="A0AAW2HHV1"/>
<dbReference type="InterPro" id="IPR036249">
    <property type="entry name" value="Thioredoxin-like_sf"/>
</dbReference>
<dbReference type="CDD" id="cd02962">
    <property type="entry name" value="TMX2"/>
    <property type="match status" value="1"/>
</dbReference>
<dbReference type="SUPFAM" id="SSF52833">
    <property type="entry name" value="Thioredoxin-like"/>
    <property type="match status" value="1"/>
</dbReference>
<evidence type="ECO:0000256" key="5">
    <source>
        <dbReference type="ARBA" id="ARBA00023136"/>
    </source>
</evidence>
<evidence type="ECO:0000256" key="2">
    <source>
        <dbReference type="ARBA" id="ARBA00022692"/>
    </source>
</evidence>
<evidence type="ECO:0000256" key="1">
    <source>
        <dbReference type="ARBA" id="ARBA00004479"/>
    </source>
</evidence>
<evidence type="ECO:0000256" key="3">
    <source>
        <dbReference type="ARBA" id="ARBA00022729"/>
    </source>
</evidence>
<comment type="subcellular location">
    <subcellularLocation>
        <location evidence="1">Membrane</location>
        <topology evidence="1">Single-pass type I membrane protein</topology>
    </subcellularLocation>
</comment>
<keyword evidence="2 6" id="KW-0812">Transmembrane</keyword>
<evidence type="ECO:0000256" key="6">
    <source>
        <dbReference type="SAM" id="Phobius"/>
    </source>
</evidence>
<dbReference type="Pfam" id="PF00085">
    <property type="entry name" value="Thioredoxin"/>
    <property type="match status" value="1"/>
</dbReference>
<dbReference type="PROSITE" id="PS51352">
    <property type="entry name" value="THIOREDOXIN_2"/>
    <property type="match status" value="1"/>
</dbReference>
<sequence>MSFVNGLRQLCHPYYIINIILSVSYITAKKLPYLCQYVPINPESVCELDSRESEILFFLIIVVMLRTRKAGSVTMISYLSSSFMYSKVANMILWFYGDIRLGLVYCVAFVLTGLFFPEPTYSGPQKIMYFKSLSSFEEEMERDRNISWIIAFYTMWNPACNNLAPVFAQLSAEYHTQNLRFGKVDLGRSPEAGKKYHINDAPTSKQLPTVILFQNCKEVCRRPTADSTGRLQKFFFSEDNIRTTFDLNNLYEQSKSRQKTGKAEAANAKKEQ</sequence>
<keyword evidence="3" id="KW-0732">Signal</keyword>
<evidence type="ECO:0000259" key="7">
    <source>
        <dbReference type="PROSITE" id="PS51352"/>
    </source>
</evidence>
<dbReference type="InterPro" id="IPR013766">
    <property type="entry name" value="Thioredoxin_domain"/>
</dbReference>
<dbReference type="InterPro" id="IPR039101">
    <property type="entry name" value="TMX2"/>
</dbReference>
<organism evidence="8">
    <name type="scientific">Menopon gallinae</name>
    <name type="common">poultry shaft louse</name>
    <dbReference type="NCBI Taxonomy" id="328185"/>
    <lineage>
        <taxon>Eukaryota</taxon>
        <taxon>Metazoa</taxon>
        <taxon>Ecdysozoa</taxon>
        <taxon>Arthropoda</taxon>
        <taxon>Hexapoda</taxon>
        <taxon>Insecta</taxon>
        <taxon>Pterygota</taxon>
        <taxon>Neoptera</taxon>
        <taxon>Paraneoptera</taxon>
        <taxon>Psocodea</taxon>
        <taxon>Troctomorpha</taxon>
        <taxon>Phthiraptera</taxon>
        <taxon>Amblycera</taxon>
        <taxon>Menoponidae</taxon>
        <taxon>Menopon</taxon>
    </lineage>
</organism>